<dbReference type="PANTHER" id="PTHR30386">
    <property type="entry name" value="MEMBRANE FUSION SUBUNIT OF EMRAB-TOLC MULTIDRUG EFFLUX PUMP"/>
    <property type="match status" value="1"/>
</dbReference>
<organism evidence="3 4">
    <name type="scientific">Flammeovirga agarivorans</name>
    <dbReference type="NCBI Taxonomy" id="2726742"/>
    <lineage>
        <taxon>Bacteria</taxon>
        <taxon>Pseudomonadati</taxon>
        <taxon>Bacteroidota</taxon>
        <taxon>Cytophagia</taxon>
        <taxon>Cytophagales</taxon>
        <taxon>Flammeovirgaceae</taxon>
        <taxon>Flammeovirga</taxon>
    </lineage>
</organism>
<keyword evidence="2" id="KW-0812">Transmembrane</keyword>
<evidence type="ECO:0000256" key="2">
    <source>
        <dbReference type="SAM" id="Phobius"/>
    </source>
</evidence>
<dbReference type="SUPFAM" id="SSF51230">
    <property type="entry name" value="Single hybrid motif"/>
    <property type="match status" value="1"/>
</dbReference>
<dbReference type="EMBL" id="JABAIL010000003">
    <property type="protein sequence ID" value="NLR91968.1"/>
    <property type="molecule type" value="Genomic_DNA"/>
</dbReference>
<dbReference type="PRINTS" id="PR01490">
    <property type="entry name" value="RTXTOXIND"/>
</dbReference>
<dbReference type="RefSeq" id="WP_168882676.1">
    <property type="nucleotide sequence ID" value="NZ_JABAIL010000003.1"/>
</dbReference>
<name>A0A7X8XW47_9BACT</name>
<keyword evidence="2" id="KW-1133">Transmembrane helix</keyword>
<keyword evidence="4" id="KW-1185">Reference proteome</keyword>
<dbReference type="GO" id="GO:0015562">
    <property type="term" value="F:efflux transmembrane transporter activity"/>
    <property type="evidence" value="ECO:0007669"/>
    <property type="project" value="InterPro"/>
</dbReference>
<keyword evidence="1" id="KW-0175">Coiled coil</keyword>
<reference evidence="3 4" key="1">
    <citation type="submission" date="2020-04" db="EMBL/GenBank/DDBJ databases">
        <title>Flammeovirga sp. SR4, a novel species isolated from seawater.</title>
        <authorList>
            <person name="Wang X."/>
        </authorList>
    </citation>
    <scope>NUCLEOTIDE SEQUENCE [LARGE SCALE GENOMIC DNA]</scope>
    <source>
        <strain evidence="3 4">SR4</strain>
    </source>
</reference>
<dbReference type="Gene3D" id="2.40.50.100">
    <property type="match status" value="1"/>
</dbReference>
<evidence type="ECO:0000313" key="4">
    <source>
        <dbReference type="Proteomes" id="UP000585050"/>
    </source>
</evidence>
<protein>
    <submittedName>
        <fullName evidence="3">HlyD family efflux transporter periplasmic adaptor subunit</fullName>
    </submittedName>
</protein>
<dbReference type="Gene3D" id="1.20.1600.10">
    <property type="entry name" value="Outer membrane efflux proteins (OEP)"/>
    <property type="match status" value="1"/>
</dbReference>
<accession>A0A7X8XW47</accession>
<dbReference type="Proteomes" id="UP000585050">
    <property type="component" value="Unassembled WGS sequence"/>
</dbReference>
<evidence type="ECO:0000256" key="1">
    <source>
        <dbReference type="SAM" id="Coils"/>
    </source>
</evidence>
<proteinExistence type="predicted"/>
<feature type="coiled-coil region" evidence="1">
    <location>
        <begin position="228"/>
        <end position="287"/>
    </location>
</feature>
<evidence type="ECO:0000313" key="3">
    <source>
        <dbReference type="EMBL" id="NLR91968.1"/>
    </source>
</evidence>
<keyword evidence="2" id="KW-0472">Membrane</keyword>
<dbReference type="AlphaFoldDB" id="A0A7X8XW47"/>
<sequence>MLNITEKKSSEQHEFERRFGTLNTLNSPSQARKVARVLMVLLALFIIIMFLPWQQNIRARGEITALTPQDRPQKIQCPIDGTIAQWNVQEGQHVDSGQVLLTIAEVKDKYIDPDMILRLEEGIQAKGEAIIAKQDKVEAKKRQLEALEAGLLIKLKQFDNKIEQSILKIEGDSIAWEASKVDLKNADRQYKANQELHEKGLISLTKLETVRSKYQQSVAKEVSARTKLEMARNEYQNAVLGKNAARNEVLDKIAKTDSELSTTLSDIADSDAALAKARNELSSMEIRAGMRVIRAPQKGVVVQALNSGIGENVKSGQALLTLVPDEPHLAAAIYIKTMDVPLIEEGRHVRLRFDGWPSIQFSGWPSVSVGTFGGQVQVVDFMNQPDGTFRVLITQDSKEKDEPWPAELRMGTGVFGWVMLEEVPIWYELWRQINGFPPSLKDYKGGSDQGKKK</sequence>
<dbReference type="InterPro" id="IPR050739">
    <property type="entry name" value="MFP"/>
</dbReference>
<dbReference type="InterPro" id="IPR011053">
    <property type="entry name" value="Single_hybrid_motif"/>
</dbReference>
<gene>
    <name evidence="3" type="ORF">HGP29_12155</name>
</gene>
<feature type="transmembrane region" description="Helical" evidence="2">
    <location>
        <begin position="34"/>
        <end position="53"/>
    </location>
</feature>
<comment type="caution">
    <text evidence="3">The sequence shown here is derived from an EMBL/GenBank/DDBJ whole genome shotgun (WGS) entry which is preliminary data.</text>
</comment>